<dbReference type="Gene3D" id="3.40.50.150">
    <property type="entry name" value="Vaccinia Virus protein VP39"/>
    <property type="match status" value="1"/>
</dbReference>
<dbReference type="CDD" id="cd02440">
    <property type="entry name" value="AdoMet_MTases"/>
    <property type="match status" value="1"/>
</dbReference>
<dbReference type="Pfam" id="PF21320">
    <property type="entry name" value="WHD_Rv2258c"/>
    <property type="match status" value="1"/>
</dbReference>
<dbReference type="InterPro" id="IPR053173">
    <property type="entry name" value="SAM-binding_MTase"/>
</dbReference>
<sequence>MSNKLSYPDCSPNLDDDGKMKAFDDRINGILTSTFTGLGIVIGSKLKLLEILSTGKFTCEELGQKAKVKEHYLKEWLSLMVSGGIIDSINNEVPEKYTLPEYRKKTLVNGFGTQFMLMTPEYSKLVPKLIACMKINGPDGYEFDPHTARMRANAESEGEGEGEGHGHGHKSKHGHGHKHVHPKIPDWSKVKKTYESVPNLVQRLEKGINALDLGCGNGHLFITLAKQFPNSTFQGADPFAEAIEDANKEVKELGLKNVSFSVADVLALPEEWTGKFDYVHASRMLHHVKKPMTALQQFVKVLKPDGTFSLFEGGVDGFDRDFVGDVSTIFSKFNDLFCFGPTAEFNKEHTVGLGLNKKDAIKILEGVGFKVLVPEYQPSNEDTHCEESGNPIFRRFIHYVCTLN</sequence>
<proteinExistence type="predicted"/>
<dbReference type="Proteomes" id="UP000549394">
    <property type="component" value="Unassembled WGS sequence"/>
</dbReference>
<accession>A0A7I8VVS2</accession>
<dbReference type="InterPro" id="IPR029063">
    <property type="entry name" value="SAM-dependent_MTases_sf"/>
</dbReference>
<dbReference type="PANTHER" id="PTHR45128">
    <property type="entry name" value="METHYLTRANSFERASE TYPE 11"/>
    <property type="match status" value="1"/>
</dbReference>
<dbReference type="InterPro" id="IPR025714">
    <property type="entry name" value="Methyltranfer_dom"/>
</dbReference>
<feature type="region of interest" description="Disordered" evidence="1">
    <location>
        <begin position="151"/>
        <end position="184"/>
    </location>
</feature>
<keyword evidence="5" id="KW-1185">Reference proteome</keyword>
<protein>
    <submittedName>
        <fullName evidence="4">DgyrCDS8166</fullName>
    </submittedName>
</protein>
<evidence type="ECO:0000313" key="5">
    <source>
        <dbReference type="Proteomes" id="UP000549394"/>
    </source>
</evidence>
<name>A0A7I8VVS2_9ANNE</name>
<evidence type="ECO:0000313" key="4">
    <source>
        <dbReference type="EMBL" id="CAD5119567.1"/>
    </source>
</evidence>
<organism evidence="4 5">
    <name type="scientific">Dimorphilus gyrociliatus</name>
    <dbReference type="NCBI Taxonomy" id="2664684"/>
    <lineage>
        <taxon>Eukaryota</taxon>
        <taxon>Metazoa</taxon>
        <taxon>Spiralia</taxon>
        <taxon>Lophotrochozoa</taxon>
        <taxon>Annelida</taxon>
        <taxon>Polychaeta</taxon>
        <taxon>Polychaeta incertae sedis</taxon>
        <taxon>Dinophilidae</taxon>
        <taxon>Dimorphilus</taxon>
    </lineage>
</organism>
<evidence type="ECO:0000256" key="1">
    <source>
        <dbReference type="SAM" id="MobiDB-lite"/>
    </source>
</evidence>
<comment type="caution">
    <text evidence="4">The sequence shown here is derived from an EMBL/GenBank/DDBJ whole genome shotgun (WGS) entry which is preliminary data.</text>
</comment>
<reference evidence="4 5" key="1">
    <citation type="submission" date="2020-08" db="EMBL/GenBank/DDBJ databases">
        <authorList>
            <person name="Hejnol A."/>
        </authorList>
    </citation>
    <scope>NUCLEOTIDE SEQUENCE [LARGE SCALE GENOMIC DNA]</scope>
</reference>
<feature type="domain" description="S-adenosylmethionine-dependent methyltransferase Rv2258c-like winged HTH" evidence="3">
    <location>
        <begin position="37"/>
        <end position="107"/>
    </location>
</feature>
<dbReference type="OrthoDB" id="506498at2759"/>
<dbReference type="InterPro" id="IPR048711">
    <property type="entry name" value="WHD_Rv2258c"/>
</dbReference>
<dbReference type="SUPFAM" id="SSF53335">
    <property type="entry name" value="S-adenosyl-L-methionine-dependent methyltransferases"/>
    <property type="match status" value="1"/>
</dbReference>
<dbReference type="PANTHER" id="PTHR45128:SF1">
    <property type="entry name" value="S-ADENOSYLMETHIONINE-DEPENDENT METHYLTRANSFERASE RV2258C"/>
    <property type="match status" value="1"/>
</dbReference>
<evidence type="ECO:0000259" key="2">
    <source>
        <dbReference type="Pfam" id="PF13847"/>
    </source>
</evidence>
<dbReference type="Pfam" id="PF13847">
    <property type="entry name" value="Methyltransf_31"/>
    <property type="match status" value="1"/>
</dbReference>
<dbReference type="EMBL" id="CAJFCJ010000010">
    <property type="protein sequence ID" value="CAD5119567.1"/>
    <property type="molecule type" value="Genomic_DNA"/>
</dbReference>
<feature type="compositionally biased region" description="Basic residues" evidence="1">
    <location>
        <begin position="167"/>
        <end position="182"/>
    </location>
</feature>
<dbReference type="AlphaFoldDB" id="A0A7I8VVS2"/>
<feature type="domain" description="Methyltransferase" evidence="2">
    <location>
        <begin position="205"/>
        <end position="309"/>
    </location>
</feature>
<gene>
    <name evidence="4" type="ORF">DGYR_LOCUS7783</name>
</gene>
<evidence type="ECO:0000259" key="3">
    <source>
        <dbReference type="Pfam" id="PF21320"/>
    </source>
</evidence>